<name>A0ABU4HIE2_9ACTN</name>
<dbReference type="Pfam" id="PF00440">
    <property type="entry name" value="TetR_N"/>
    <property type="match status" value="1"/>
</dbReference>
<gene>
    <name evidence="3" type="ORF">R7226_01720</name>
</gene>
<evidence type="ECO:0000256" key="1">
    <source>
        <dbReference type="ARBA" id="ARBA00023125"/>
    </source>
</evidence>
<evidence type="ECO:0000313" key="3">
    <source>
        <dbReference type="EMBL" id="MDW5593037.1"/>
    </source>
</evidence>
<organism evidence="3 4">
    <name type="scientific">Conexibacter stalactiti</name>
    <dbReference type="NCBI Taxonomy" id="1940611"/>
    <lineage>
        <taxon>Bacteria</taxon>
        <taxon>Bacillati</taxon>
        <taxon>Actinomycetota</taxon>
        <taxon>Thermoleophilia</taxon>
        <taxon>Solirubrobacterales</taxon>
        <taxon>Conexibacteraceae</taxon>
        <taxon>Conexibacter</taxon>
    </lineage>
</organism>
<dbReference type="EMBL" id="JAWSTH010000002">
    <property type="protein sequence ID" value="MDW5593037.1"/>
    <property type="molecule type" value="Genomic_DNA"/>
</dbReference>
<sequence length="213" mass="24220">MFDVAPTTLAPFFEGKAPSALTLRQQERLRVVLHATLKLADRGGYDAVRMRDLASTGVALGTIYRFFGSRDFLVFRATSAWCERAALRSLPQGGSQDFRRKSRYQWHRLTAQFEAHPKVVEAWVRAAISDDPAVVAFRRAYPPWAFGAHISPPMDELDPDYAVRLRAMIETHAFGGLVRWVHGQRTLEELREDFADLLELVFTPPKYRDADPT</sequence>
<dbReference type="InterPro" id="IPR001647">
    <property type="entry name" value="HTH_TetR"/>
</dbReference>
<dbReference type="Proteomes" id="UP001284601">
    <property type="component" value="Unassembled WGS sequence"/>
</dbReference>
<reference evidence="4" key="1">
    <citation type="submission" date="2023-07" db="EMBL/GenBank/DDBJ databases">
        <title>Conexibacter stalactiti sp. nov., isolated from stalactites in a lava cave and emended description of the genus Conexibacter.</title>
        <authorList>
            <person name="Lee S.D."/>
        </authorList>
    </citation>
    <scope>NUCLEOTIDE SEQUENCE [LARGE SCALE GENOMIC DNA]</scope>
    <source>
        <strain evidence="4">KCTC 39840</strain>
    </source>
</reference>
<dbReference type="Gene3D" id="1.10.357.10">
    <property type="entry name" value="Tetracycline Repressor, domain 2"/>
    <property type="match status" value="1"/>
</dbReference>
<accession>A0ABU4HIE2</accession>
<proteinExistence type="predicted"/>
<evidence type="ECO:0000313" key="4">
    <source>
        <dbReference type="Proteomes" id="UP001284601"/>
    </source>
</evidence>
<comment type="caution">
    <text evidence="3">The sequence shown here is derived from an EMBL/GenBank/DDBJ whole genome shotgun (WGS) entry which is preliminary data.</text>
</comment>
<dbReference type="InterPro" id="IPR009057">
    <property type="entry name" value="Homeodomain-like_sf"/>
</dbReference>
<dbReference type="RefSeq" id="WP_318595299.1">
    <property type="nucleotide sequence ID" value="NZ_JAWSTH010000002.1"/>
</dbReference>
<feature type="domain" description="HTH tetR-type" evidence="2">
    <location>
        <begin position="33"/>
        <end position="75"/>
    </location>
</feature>
<keyword evidence="1" id="KW-0238">DNA-binding</keyword>
<protein>
    <submittedName>
        <fullName evidence="3">Helix-turn-helix domain-containing protein</fullName>
    </submittedName>
</protein>
<dbReference type="SUPFAM" id="SSF46689">
    <property type="entry name" value="Homeodomain-like"/>
    <property type="match status" value="1"/>
</dbReference>
<keyword evidence="4" id="KW-1185">Reference proteome</keyword>
<evidence type="ECO:0000259" key="2">
    <source>
        <dbReference type="Pfam" id="PF00440"/>
    </source>
</evidence>